<sequence>MRLLLFIVFAAWLAGCQSRTARFDRMTASQTGIRFANTITETDSLNVLEFEYIYNGGGVGVGDFNGDGRPDVFFAGNQVSSQLYLNRGNFAFEDVTRPAGVETRSWCTGVSVADVNQDGRQDLYISTIHPDRNRSVPNLLFINTGNNADGIPQFREMAQAAGLADSSYSTQATWLDYDQDGDQDMFLLTNALEIYNRNTVSGPQNQGRARSRDKLFRNDTPAGGPLRFTDVSDQAGLVHEGWGLGVVVNDINLDGWPDIYVANDFQSNDVWLINNRQGGFENQIARLLKHQSHNSMGADMADINNDGLTDLAVVDMMPNDNLRQKTMFSSIPYDRFQLARRLGYQPQYVRNMLQLNRGGVAEPVAGEPAPSPLPHFSDIGYLAGTSATDWSWSALLADLDNDGLRDLLITNGYRKDITDLDFTSYNRDEGTFGSDNDRRASLLKRIADLEPVDKPNFLFHNQGNLHFADVTSGWGLSEHSFTNGTAYADFDDDGDLDLVMNNINGEAFLYRNQTTETAADSTTHHFLRISLVGRPGNREGLGAKVAVWAGGQCHYLEHTRQRGYQSSVESELHIGLGPAQRIDSLRIWWPGGSGQTLRNLPVNQTLTLNQQQARPQPASFMQLQTHAQPLLTDVTQALGLTYQHQEDDFVDYKQQQATLPRKHSQIGPGLAVGDVDGNGLDDLYLAGAANRGGTFFLQQASGPFVRRDRPAKIPEETGVLLFDADRDGDLDLYAVHGSTEFGQNKTLYQDSLYLNDGRGHFRASASALPPTTASGSCVLAADYDQDGDLDLFIGGRVVPQRYPEAARSYILRNDSAPPAGARSSPTVRFTDVTDQLAPGLARAGLVCAALWTDVDKDSWPDLLLAGEFMPITLYRNKQGRSLVNQAAQQPALQAATGFWNSLTPGDFDNDGDLDYIAGNLGLNSRMQAPPGHPISVYAADYDKNGSLDPIISLFNGDREYPLHPRDALIDQIPSFKKRMTSYAAYGKLTLPDLLTSDERAQSMTRQATYLASAYIENRNGTLLLQPLPTEAQFSPIFGTLATDLNRDNQLDLLTIGNDYATEVLSGYQDAGLGLCLLGGRQGTWKPLRPAQSGLLVDGDAKAMGAVLLASGQLLYVSTQNNGPLRAYQLADHSIRYRRQAGTDKAAKPGQRLPESGWGGGYLSQSSRVVRERSN</sequence>
<dbReference type="InterPro" id="IPR028994">
    <property type="entry name" value="Integrin_alpha_N"/>
</dbReference>
<evidence type="ECO:0000259" key="3">
    <source>
        <dbReference type="Pfam" id="PF07593"/>
    </source>
</evidence>
<feature type="domain" description="ASPIC/UnbV" evidence="3">
    <location>
        <begin position="540"/>
        <end position="607"/>
    </location>
</feature>
<gene>
    <name evidence="4" type="ORF">EQG79_23925</name>
</gene>
<reference evidence="4 5" key="1">
    <citation type="submission" date="2019-01" db="EMBL/GenBank/DDBJ databases">
        <title>Spirosoma flava sp. nov., a propanil-degrading bacterium isolated from herbicide-contaminated soil.</title>
        <authorList>
            <person name="Zhang L."/>
            <person name="Jiang J.-D."/>
        </authorList>
    </citation>
    <scope>NUCLEOTIDE SEQUENCE [LARGE SCALE GENOMIC DNA]</scope>
    <source>
        <strain evidence="4 5">TY50</strain>
    </source>
</reference>
<evidence type="ECO:0000256" key="1">
    <source>
        <dbReference type="ARBA" id="ARBA00022729"/>
    </source>
</evidence>
<feature type="region of interest" description="Disordered" evidence="2">
    <location>
        <begin position="1139"/>
        <end position="1174"/>
    </location>
</feature>
<dbReference type="PROSITE" id="PS51257">
    <property type="entry name" value="PROKAR_LIPOPROTEIN"/>
    <property type="match status" value="1"/>
</dbReference>
<dbReference type="InterPro" id="IPR027039">
    <property type="entry name" value="Crtac1"/>
</dbReference>
<proteinExistence type="predicted"/>
<dbReference type="AlphaFoldDB" id="A0A4Q2UGZ5"/>
<dbReference type="SUPFAM" id="SSF69318">
    <property type="entry name" value="Integrin alpha N-terminal domain"/>
    <property type="match status" value="2"/>
</dbReference>
<feature type="region of interest" description="Disordered" evidence="2">
    <location>
        <begin position="199"/>
        <end position="223"/>
    </location>
</feature>
<name>A0A4Q2UGZ5_9BACT</name>
<dbReference type="Gene3D" id="2.130.10.130">
    <property type="entry name" value="Integrin alpha, N-terminal"/>
    <property type="match status" value="4"/>
</dbReference>
<dbReference type="PANTHER" id="PTHR16026:SF0">
    <property type="entry name" value="CARTILAGE ACIDIC PROTEIN 1"/>
    <property type="match status" value="1"/>
</dbReference>
<dbReference type="InterPro" id="IPR013517">
    <property type="entry name" value="FG-GAP"/>
</dbReference>
<evidence type="ECO:0000313" key="5">
    <source>
        <dbReference type="Proteomes" id="UP000290407"/>
    </source>
</evidence>
<dbReference type="InterPro" id="IPR011519">
    <property type="entry name" value="UnbV_ASPIC"/>
</dbReference>
<protein>
    <submittedName>
        <fullName evidence="4">RNA-binding protein</fullName>
    </submittedName>
</protein>
<comment type="caution">
    <text evidence="4">The sequence shown here is derived from an EMBL/GenBank/DDBJ whole genome shotgun (WGS) entry which is preliminary data.</text>
</comment>
<evidence type="ECO:0000256" key="2">
    <source>
        <dbReference type="SAM" id="MobiDB-lite"/>
    </source>
</evidence>
<feature type="compositionally biased region" description="Polar residues" evidence="2">
    <location>
        <begin position="199"/>
        <end position="208"/>
    </location>
</feature>
<dbReference type="Pfam" id="PF13517">
    <property type="entry name" value="FG-GAP_3"/>
    <property type="match status" value="4"/>
</dbReference>
<dbReference type="PANTHER" id="PTHR16026">
    <property type="entry name" value="CARTILAGE ACIDIC PROTEIN 1"/>
    <property type="match status" value="1"/>
</dbReference>
<keyword evidence="1" id="KW-0732">Signal</keyword>
<evidence type="ECO:0000313" key="4">
    <source>
        <dbReference type="EMBL" id="RYC67752.1"/>
    </source>
</evidence>
<dbReference type="RefSeq" id="WP_129604864.1">
    <property type="nucleotide sequence ID" value="NZ_SBLB01000007.1"/>
</dbReference>
<keyword evidence="5" id="KW-1185">Reference proteome</keyword>
<dbReference type="Proteomes" id="UP000290407">
    <property type="component" value="Unassembled WGS sequence"/>
</dbReference>
<dbReference type="EMBL" id="SBLB01000007">
    <property type="protein sequence ID" value="RYC67752.1"/>
    <property type="molecule type" value="Genomic_DNA"/>
</dbReference>
<organism evidence="4 5">
    <name type="scientific">Spirosoma sordidisoli</name>
    <dbReference type="NCBI Taxonomy" id="2502893"/>
    <lineage>
        <taxon>Bacteria</taxon>
        <taxon>Pseudomonadati</taxon>
        <taxon>Bacteroidota</taxon>
        <taxon>Cytophagia</taxon>
        <taxon>Cytophagales</taxon>
        <taxon>Cytophagaceae</taxon>
        <taxon>Spirosoma</taxon>
    </lineage>
</organism>
<accession>A0A4Q2UGZ5</accession>
<dbReference type="Pfam" id="PF07593">
    <property type="entry name" value="UnbV_ASPIC"/>
    <property type="match status" value="1"/>
</dbReference>